<keyword evidence="5 8" id="KW-0812">Transmembrane</keyword>
<keyword evidence="3" id="KW-1003">Cell membrane</keyword>
<dbReference type="GO" id="GO:0005886">
    <property type="term" value="C:plasma membrane"/>
    <property type="evidence" value="ECO:0007669"/>
    <property type="project" value="UniProtKB-SubCell"/>
</dbReference>
<dbReference type="Pfam" id="PF00528">
    <property type="entry name" value="BPD_transp_1"/>
    <property type="match status" value="1"/>
</dbReference>
<protein>
    <submittedName>
        <fullName evidence="10">Putative spermidine/putrescine transport system permease protein</fullName>
    </submittedName>
</protein>
<keyword evidence="6 8" id="KW-1133">Transmembrane helix</keyword>
<evidence type="ECO:0000256" key="7">
    <source>
        <dbReference type="ARBA" id="ARBA00023136"/>
    </source>
</evidence>
<evidence type="ECO:0000256" key="2">
    <source>
        <dbReference type="ARBA" id="ARBA00022448"/>
    </source>
</evidence>
<name>A0A7W5Z411_9HYPH</name>
<evidence type="ECO:0000256" key="4">
    <source>
        <dbReference type="ARBA" id="ARBA00022519"/>
    </source>
</evidence>
<dbReference type="RefSeq" id="WP_183752195.1">
    <property type="nucleotide sequence ID" value="NZ_JACICC010000004.1"/>
</dbReference>
<feature type="transmembrane region" description="Helical" evidence="8">
    <location>
        <begin position="234"/>
        <end position="254"/>
    </location>
</feature>
<organism evidence="10 11">
    <name type="scientific">Pseudochelatococcus contaminans</name>
    <dbReference type="NCBI Taxonomy" id="1538103"/>
    <lineage>
        <taxon>Bacteria</taxon>
        <taxon>Pseudomonadati</taxon>
        <taxon>Pseudomonadota</taxon>
        <taxon>Alphaproteobacteria</taxon>
        <taxon>Hyphomicrobiales</taxon>
        <taxon>Chelatococcaceae</taxon>
        <taxon>Pseudochelatococcus</taxon>
    </lineage>
</organism>
<evidence type="ECO:0000256" key="8">
    <source>
        <dbReference type="RuleBase" id="RU363032"/>
    </source>
</evidence>
<keyword evidence="7 8" id="KW-0472">Membrane</keyword>
<dbReference type="SUPFAM" id="SSF161098">
    <property type="entry name" value="MetI-like"/>
    <property type="match status" value="1"/>
</dbReference>
<gene>
    <name evidence="10" type="ORF">FHS81_001829</name>
</gene>
<evidence type="ECO:0000256" key="3">
    <source>
        <dbReference type="ARBA" id="ARBA00022475"/>
    </source>
</evidence>
<dbReference type="Proteomes" id="UP000537592">
    <property type="component" value="Unassembled WGS sequence"/>
</dbReference>
<dbReference type="CDD" id="cd06261">
    <property type="entry name" value="TM_PBP2"/>
    <property type="match status" value="1"/>
</dbReference>
<keyword evidence="11" id="KW-1185">Reference proteome</keyword>
<comment type="subcellular location">
    <subcellularLocation>
        <location evidence="1">Cell inner membrane</location>
        <topology evidence="1">Multi-pass membrane protein</topology>
    </subcellularLocation>
    <subcellularLocation>
        <location evidence="8">Cell membrane</location>
        <topology evidence="8">Multi-pass membrane protein</topology>
    </subcellularLocation>
</comment>
<keyword evidence="2 8" id="KW-0813">Transport</keyword>
<dbReference type="GO" id="GO:0055085">
    <property type="term" value="P:transmembrane transport"/>
    <property type="evidence" value="ECO:0007669"/>
    <property type="project" value="InterPro"/>
</dbReference>
<evidence type="ECO:0000256" key="5">
    <source>
        <dbReference type="ARBA" id="ARBA00022692"/>
    </source>
</evidence>
<proteinExistence type="inferred from homology"/>
<dbReference type="InterPro" id="IPR035906">
    <property type="entry name" value="MetI-like_sf"/>
</dbReference>
<feature type="transmembrane region" description="Helical" evidence="8">
    <location>
        <begin position="98"/>
        <end position="119"/>
    </location>
</feature>
<evidence type="ECO:0000313" key="10">
    <source>
        <dbReference type="EMBL" id="MBB3809741.1"/>
    </source>
</evidence>
<dbReference type="EMBL" id="JACICC010000004">
    <property type="protein sequence ID" value="MBB3809741.1"/>
    <property type="molecule type" value="Genomic_DNA"/>
</dbReference>
<feature type="transmembrane region" description="Helical" evidence="8">
    <location>
        <begin position="67"/>
        <end position="86"/>
    </location>
</feature>
<evidence type="ECO:0000256" key="6">
    <source>
        <dbReference type="ARBA" id="ARBA00022989"/>
    </source>
</evidence>
<feature type="transmembrane region" description="Helical" evidence="8">
    <location>
        <begin position="182"/>
        <end position="203"/>
    </location>
</feature>
<comment type="similarity">
    <text evidence="8">Belongs to the binding-protein-dependent transport system permease family.</text>
</comment>
<evidence type="ECO:0000259" key="9">
    <source>
        <dbReference type="PROSITE" id="PS50928"/>
    </source>
</evidence>
<dbReference type="Gene3D" id="1.10.3720.10">
    <property type="entry name" value="MetI-like"/>
    <property type="match status" value="1"/>
</dbReference>
<keyword evidence="4" id="KW-0997">Cell inner membrane</keyword>
<dbReference type="AlphaFoldDB" id="A0A7W5Z411"/>
<dbReference type="PANTHER" id="PTHR43357">
    <property type="entry name" value="INNER MEMBRANE ABC TRANSPORTER PERMEASE PROTEIN YDCV"/>
    <property type="match status" value="1"/>
</dbReference>
<dbReference type="InterPro" id="IPR000515">
    <property type="entry name" value="MetI-like"/>
</dbReference>
<evidence type="ECO:0000256" key="1">
    <source>
        <dbReference type="ARBA" id="ARBA00004429"/>
    </source>
</evidence>
<feature type="domain" description="ABC transmembrane type-1" evidence="9">
    <location>
        <begin position="63"/>
        <end position="253"/>
    </location>
</feature>
<evidence type="ECO:0000313" key="11">
    <source>
        <dbReference type="Proteomes" id="UP000537592"/>
    </source>
</evidence>
<feature type="transmembrane region" description="Helical" evidence="8">
    <location>
        <begin position="131"/>
        <end position="150"/>
    </location>
</feature>
<sequence length="264" mass="28814">MTLSNGVLSRVFLIAVAAVMALPVVATAIDAFAAEWAHTLLPTGYTTEYFMTVVGDPRFIAAMGRSLTVAAAALAIATVLIVPAIVSAHIYWPALDRWFARLVILPYAVPAIVLVVGYLRVFSNPPLQINGTPLVLVLVYVPVCFPMFYISVKNSLRGLAIDDLLNAGRLVGANDAVILRRVVLPCILPGIMIAVVLNFAILFSEFVYAKMLVGGNFETLQLYMYAQRNLSGRITSVIVLIYFILLLLMTLVSLRLAETERAQR</sequence>
<accession>A0A7W5Z411</accession>
<reference evidence="10 11" key="1">
    <citation type="submission" date="2020-08" db="EMBL/GenBank/DDBJ databases">
        <title>Genomic Encyclopedia of Type Strains, Phase IV (KMG-IV): sequencing the most valuable type-strain genomes for metagenomic binning, comparative biology and taxonomic classification.</title>
        <authorList>
            <person name="Goeker M."/>
        </authorList>
    </citation>
    <scope>NUCLEOTIDE SEQUENCE [LARGE SCALE GENOMIC DNA]</scope>
    <source>
        <strain evidence="10 11">DSM 28760</strain>
    </source>
</reference>
<dbReference type="PROSITE" id="PS50928">
    <property type="entry name" value="ABC_TM1"/>
    <property type="match status" value="1"/>
</dbReference>
<comment type="caution">
    <text evidence="10">The sequence shown here is derived from an EMBL/GenBank/DDBJ whole genome shotgun (WGS) entry which is preliminary data.</text>
</comment>
<dbReference type="PANTHER" id="PTHR43357:SF4">
    <property type="entry name" value="INNER MEMBRANE ABC TRANSPORTER PERMEASE PROTEIN YDCV"/>
    <property type="match status" value="1"/>
</dbReference>